<comment type="caution">
    <text evidence="2">The sequence shown here is derived from an EMBL/GenBank/DDBJ whole genome shotgun (WGS) entry which is preliminary data.</text>
</comment>
<dbReference type="InterPro" id="IPR003560">
    <property type="entry name" value="DHB_DH"/>
</dbReference>
<reference evidence="2" key="1">
    <citation type="submission" date="2019-03" db="EMBL/GenBank/DDBJ databases">
        <title>Lake Tanganyika Metagenome-Assembled Genomes (MAGs).</title>
        <authorList>
            <person name="Tran P."/>
        </authorList>
    </citation>
    <scope>NUCLEOTIDE SEQUENCE</scope>
    <source>
        <strain evidence="2">K_DeepCast_65m_m2_066</strain>
    </source>
</reference>
<dbReference type="InterPro" id="IPR036291">
    <property type="entry name" value="NAD(P)-bd_dom_sf"/>
</dbReference>
<organism evidence="2 3">
    <name type="scientific">Tectimicrobiota bacterium</name>
    <dbReference type="NCBI Taxonomy" id="2528274"/>
    <lineage>
        <taxon>Bacteria</taxon>
        <taxon>Pseudomonadati</taxon>
        <taxon>Nitrospinota/Tectimicrobiota group</taxon>
        <taxon>Candidatus Tectimicrobiota</taxon>
    </lineage>
</organism>
<evidence type="ECO:0000313" key="2">
    <source>
        <dbReference type="EMBL" id="MBM3225946.1"/>
    </source>
</evidence>
<feature type="non-terminal residue" evidence="2">
    <location>
        <position position="1"/>
    </location>
</feature>
<feature type="region of interest" description="Disordered" evidence="1">
    <location>
        <begin position="1"/>
        <end position="24"/>
    </location>
</feature>
<proteinExistence type="predicted"/>
<dbReference type="SUPFAM" id="SSF51735">
    <property type="entry name" value="NAD(P)-binding Rossmann-fold domains"/>
    <property type="match status" value="1"/>
</dbReference>
<dbReference type="InterPro" id="IPR002347">
    <property type="entry name" value="SDR_fam"/>
</dbReference>
<dbReference type="Pfam" id="PF13561">
    <property type="entry name" value="adh_short_C2"/>
    <property type="match status" value="1"/>
</dbReference>
<sequence length="78" mass="8179">ATVTNLRQNSGVPEAPGTAEARREGQLKGDMAIFRIGVPLGRLGGPQDQANAIVFLASDEASYISGQCLYVDGLQSQC</sequence>
<accession>A0A938B426</accession>
<dbReference type="Gene3D" id="3.40.50.720">
    <property type="entry name" value="NAD(P)-binding Rossmann-like Domain"/>
    <property type="match status" value="1"/>
</dbReference>
<name>A0A938B426_UNCTE</name>
<protein>
    <submittedName>
        <fullName evidence="2">SDR family oxidoreductase</fullName>
    </submittedName>
</protein>
<dbReference type="Proteomes" id="UP000712673">
    <property type="component" value="Unassembled WGS sequence"/>
</dbReference>
<dbReference type="GO" id="GO:0008667">
    <property type="term" value="F:2,3-dihydro-2,3-dihydroxybenzoate dehydrogenase activity"/>
    <property type="evidence" value="ECO:0007669"/>
    <property type="project" value="InterPro"/>
</dbReference>
<evidence type="ECO:0000256" key="1">
    <source>
        <dbReference type="SAM" id="MobiDB-lite"/>
    </source>
</evidence>
<dbReference type="PRINTS" id="PR01397">
    <property type="entry name" value="DHBDHDRGNASE"/>
</dbReference>
<feature type="compositionally biased region" description="Polar residues" evidence="1">
    <location>
        <begin position="1"/>
        <end position="11"/>
    </location>
</feature>
<dbReference type="AlphaFoldDB" id="A0A938B426"/>
<dbReference type="EMBL" id="VGLS01000735">
    <property type="protein sequence ID" value="MBM3225946.1"/>
    <property type="molecule type" value="Genomic_DNA"/>
</dbReference>
<gene>
    <name evidence="2" type="ORF">FJZ47_19415</name>
</gene>
<evidence type="ECO:0000313" key="3">
    <source>
        <dbReference type="Proteomes" id="UP000712673"/>
    </source>
</evidence>
<dbReference type="GO" id="GO:0019290">
    <property type="term" value="P:siderophore biosynthetic process"/>
    <property type="evidence" value="ECO:0007669"/>
    <property type="project" value="InterPro"/>
</dbReference>